<organism evidence="1 2">
    <name type="scientific">Aneurinibacillus aneurinilyticus ATCC 12856</name>
    <dbReference type="NCBI Taxonomy" id="649747"/>
    <lineage>
        <taxon>Bacteria</taxon>
        <taxon>Bacillati</taxon>
        <taxon>Bacillota</taxon>
        <taxon>Bacilli</taxon>
        <taxon>Bacillales</taxon>
        <taxon>Paenibacillaceae</taxon>
        <taxon>Aneurinibacillus group</taxon>
        <taxon>Aneurinibacillus</taxon>
    </lineage>
</organism>
<dbReference type="HOGENOM" id="CLU_036482_0_0_9"/>
<comment type="caution">
    <text evidence="1">The sequence shown here is derived from an EMBL/GenBank/DDBJ whole genome shotgun (WGS) entry which is preliminary data.</text>
</comment>
<reference evidence="1 2" key="1">
    <citation type="submission" date="2013-08" db="EMBL/GenBank/DDBJ databases">
        <authorList>
            <person name="Weinstock G."/>
            <person name="Sodergren E."/>
            <person name="Wylie T."/>
            <person name="Fulton L."/>
            <person name="Fulton R."/>
            <person name="Fronick C."/>
            <person name="O'Laughlin M."/>
            <person name="Godfrey J."/>
            <person name="Miner T."/>
            <person name="Herter B."/>
            <person name="Appelbaum E."/>
            <person name="Cordes M."/>
            <person name="Lek S."/>
            <person name="Wollam A."/>
            <person name="Pepin K.H."/>
            <person name="Palsikar V.B."/>
            <person name="Mitreva M."/>
            <person name="Wilson R.K."/>
        </authorList>
    </citation>
    <scope>NUCLEOTIDE SEQUENCE [LARGE SCALE GENOMIC DNA]</scope>
    <source>
        <strain evidence="1 2">ATCC 12856</strain>
    </source>
</reference>
<dbReference type="EMBL" id="AWSJ01000085">
    <property type="protein sequence ID" value="ERI10635.1"/>
    <property type="molecule type" value="Genomic_DNA"/>
</dbReference>
<dbReference type="PATRIC" id="fig|649747.3.peg.1143"/>
<proteinExistence type="predicted"/>
<gene>
    <name evidence="1" type="ORF">HMPREF0083_01264</name>
</gene>
<accession>U1X6N5</accession>
<dbReference type="Proteomes" id="UP000016511">
    <property type="component" value="Unassembled WGS sequence"/>
</dbReference>
<keyword evidence="2" id="KW-1185">Reference proteome</keyword>
<dbReference type="AlphaFoldDB" id="U1X6N5"/>
<dbReference type="InterPro" id="IPR046136">
    <property type="entry name" value="DUF6138"/>
</dbReference>
<dbReference type="eggNOG" id="ENOG502Z8QV">
    <property type="taxonomic scope" value="Bacteria"/>
</dbReference>
<dbReference type="Pfam" id="PF19635">
    <property type="entry name" value="DUF6138"/>
    <property type="match status" value="1"/>
</dbReference>
<protein>
    <submittedName>
        <fullName evidence="1">Uncharacterized protein</fullName>
    </submittedName>
</protein>
<evidence type="ECO:0000313" key="1">
    <source>
        <dbReference type="EMBL" id="ERI10635.1"/>
    </source>
</evidence>
<name>U1X6N5_ANEAE</name>
<sequence length="578" mass="66778">MYIIGKFKRIHGVLNNERWETTNKVMENILNTMLNEMKMVINKWFNHLGDKGAGAIVKRTSLQIGIHNYALLEYAKGRVSVEDTKLDFISPKVKFRHGGPTELLSEEQVRKQIVPELALFMQQKLNSLQFPALIDYKFTFLGKFWVQEGEVNIPILKYVDETKKKKLLERITYYIETKLESGKHPTQPLETFFLFKHLLDEELFPDQKAEWIISVFDRIQQLNKGNKHQLAEHRARIISALRRWAENKLLPRYFDIQGEQYQKEYTRKSNIKLESTEQGPTELLLYTAVAIIKYEPSYCRSTGIALLERAVELGSVRASCLMQEGSGTFAKEEVYFRDERVECKANDIFATVAITIKQEAEESYARALRFICRLLKQGFPNSYQIKLKSSVRQFLPIKGLARSGTHRFFANALEYPNLYPLLEEYAREAMEEFEWYTDTEGEKSCMPGSYAVFGLGLADRNHFSLVEDYMAKVDEEHQSVQDLFTVAFAKQHGVNAETMATLVVCLLYSTDSMKLKIKPAMEEEANVRLLLNKISGFQPYEVKHIVYIIWGGVDKLKAIAAKAKGEKSILLSNLYRLQ</sequence>
<evidence type="ECO:0000313" key="2">
    <source>
        <dbReference type="Proteomes" id="UP000016511"/>
    </source>
</evidence>